<gene>
    <name evidence="1" type="ORF">LCMAC103_00730</name>
</gene>
<sequence length="82" mass="9011">MSMSGDLVAQLDAIRRKVVAGHYTGAETQALAGRLADFVVPPDGAVAAAADDVDTLRKYLFLGWWVYYCKENDFFSTCTCEK</sequence>
<organism evidence="1">
    <name type="scientific">Marseillevirus LCMAC103</name>
    <dbReference type="NCBI Taxonomy" id="2506604"/>
    <lineage>
        <taxon>Viruses</taxon>
        <taxon>Varidnaviria</taxon>
        <taxon>Bamfordvirae</taxon>
        <taxon>Nucleocytoviricota</taxon>
        <taxon>Megaviricetes</taxon>
        <taxon>Pimascovirales</taxon>
        <taxon>Pimascovirales incertae sedis</taxon>
        <taxon>Marseilleviridae</taxon>
    </lineage>
</organism>
<evidence type="ECO:0000313" key="1">
    <source>
        <dbReference type="EMBL" id="QBK86742.1"/>
    </source>
</evidence>
<proteinExistence type="predicted"/>
<name>A0A481YU98_9VIRU</name>
<reference evidence="1" key="1">
    <citation type="journal article" date="2019" name="MBio">
        <title>Virus Genomes from Deep Sea Sediments Expand the Ocean Megavirome and Support Independent Origins of Viral Gigantism.</title>
        <authorList>
            <person name="Backstrom D."/>
            <person name="Yutin N."/>
            <person name="Jorgensen S.L."/>
            <person name="Dharamshi J."/>
            <person name="Homa F."/>
            <person name="Zaremba-Niedwiedzka K."/>
            <person name="Spang A."/>
            <person name="Wolf Y.I."/>
            <person name="Koonin E.V."/>
            <person name="Ettema T.J."/>
        </authorList>
    </citation>
    <scope>NUCLEOTIDE SEQUENCE</scope>
</reference>
<accession>A0A481YU98</accession>
<dbReference type="EMBL" id="MK500335">
    <property type="protein sequence ID" value="QBK86742.1"/>
    <property type="molecule type" value="Genomic_DNA"/>
</dbReference>
<protein>
    <submittedName>
        <fullName evidence="1">Uncharacterized protein</fullName>
    </submittedName>
</protein>